<protein>
    <submittedName>
        <fullName evidence="1">Uncharacterized protein</fullName>
    </submittedName>
</protein>
<proteinExistence type="predicted"/>
<dbReference type="KEGG" id="samb:SAM23877_5888"/>
<organism evidence="1 2">
    <name type="scientific">Streptomyces ambofaciens (strain ATCC 23877 / 3486 / DSM 40053 / JCM 4204 / NBRC 12836 / NRRL B-2516)</name>
    <dbReference type="NCBI Taxonomy" id="278992"/>
    <lineage>
        <taxon>Bacteria</taxon>
        <taxon>Bacillati</taxon>
        <taxon>Actinomycetota</taxon>
        <taxon>Actinomycetes</taxon>
        <taxon>Kitasatosporales</taxon>
        <taxon>Streptomycetaceae</taxon>
        <taxon>Streptomyces</taxon>
    </lineage>
</organism>
<dbReference type="EMBL" id="CP012382">
    <property type="protein sequence ID" value="AKZ58933.1"/>
    <property type="molecule type" value="Genomic_DNA"/>
</dbReference>
<dbReference type="Proteomes" id="UP000061018">
    <property type="component" value="Chromosome"/>
</dbReference>
<sequence>MRLPSGDLAIYTIDGGRQEVPLTLPSPGLFRMRWQWMFNSESGPFTSPLSWRTLEVPSVRDERLKDRDLYCLVQIWRISVE</sequence>
<reference evidence="2" key="1">
    <citation type="journal article" date="2015" name="J. Biotechnol.">
        <title>Complete genome sequence of Streptomyces ambofaciens ATCC 23877, the spiramycin producer.</title>
        <authorList>
            <person name="Thibessard A."/>
            <person name="Haas D."/>
            <person name="Gerbaud C."/>
            <person name="Aigle B."/>
            <person name="Lautru S."/>
            <person name="Pernodet J.L."/>
            <person name="Leblond P."/>
        </authorList>
    </citation>
    <scope>NUCLEOTIDE SEQUENCE [LARGE SCALE GENOMIC DNA]</scope>
    <source>
        <strain evidence="2">ATCC 23877 / 3486 / DSM 40053 / JCM 4204 / NBRC 12836 / NRRL B-2516</strain>
    </source>
</reference>
<evidence type="ECO:0000313" key="2">
    <source>
        <dbReference type="Proteomes" id="UP000061018"/>
    </source>
</evidence>
<dbReference type="AlphaFoldDB" id="A0A0K2B146"/>
<name>A0A0K2B146_STRA7</name>
<evidence type="ECO:0000313" key="1">
    <source>
        <dbReference type="EMBL" id="AKZ58933.1"/>
    </source>
</evidence>
<gene>
    <name evidence="1" type="ORF">SAM23877_5888</name>
</gene>
<accession>A0A0K2B146</accession>